<dbReference type="InterPro" id="IPR011527">
    <property type="entry name" value="ABC1_TM_dom"/>
</dbReference>
<dbReference type="GO" id="GO:0045121">
    <property type="term" value="C:membrane raft"/>
    <property type="evidence" value="ECO:0007669"/>
    <property type="project" value="UniProtKB-SubCell"/>
</dbReference>
<evidence type="ECO:0000256" key="23">
    <source>
        <dbReference type="ARBA" id="ARBA00052554"/>
    </source>
</evidence>
<dbReference type="SUPFAM" id="SSF52540">
    <property type="entry name" value="P-loop containing nucleoside triphosphate hydrolases"/>
    <property type="match status" value="2"/>
</dbReference>
<feature type="transmembrane region" description="Helical" evidence="29">
    <location>
        <begin position="294"/>
        <end position="315"/>
    </location>
</feature>
<dbReference type="PROSITE" id="PS00211">
    <property type="entry name" value="ABC_TRANSPORTER_1"/>
    <property type="match status" value="2"/>
</dbReference>
<dbReference type="InterPro" id="IPR017871">
    <property type="entry name" value="ABC_transporter-like_CS"/>
</dbReference>
<evidence type="ECO:0000256" key="18">
    <source>
        <dbReference type="ARBA" id="ARBA00023180"/>
    </source>
</evidence>
<dbReference type="InterPro" id="IPR027417">
    <property type="entry name" value="P-loop_NTPase"/>
</dbReference>
<comment type="subcellular location">
    <subcellularLocation>
        <location evidence="3">Apical cell membrane</location>
        <topology evidence="3">Multi-pass membrane protein</topology>
    </subcellularLocation>
    <subcellularLocation>
        <location evidence="1">Cytoplasmic vesicle</location>
        <location evidence="1">Clathrin-coated vesicle</location>
    </subcellularLocation>
    <subcellularLocation>
        <location evidence="2">Membrane raft</location>
    </subcellularLocation>
</comment>
<evidence type="ECO:0000256" key="10">
    <source>
        <dbReference type="ARBA" id="ARBA00022692"/>
    </source>
</evidence>
<evidence type="ECO:0000256" key="6">
    <source>
        <dbReference type="ARBA" id="ARBA00022448"/>
    </source>
</evidence>
<proteinExistence type="inferred from homology"/>
<dbReference type="Pfam" id="PF00005">
    <property type="entry name" value="ABC_tran"/>
    <property type="match status" value="2"/>
</dbReference>
<dbReference type="GO" id="GO:0005524">
    <property type="term" value="F:ATP binding"/>
    <property type="evidence" value="ECO:0007669"/>
    <property type="project" value="UniProtKB-KW"/>
</dbReference>
<dbReference type="GeneID" id="103210712"/>
<evidence type="ECO:0000256" key="17">
    <source>
        <dbReference type="ARBA" id="ARBA00023136"/>
    </source>
</evidence>
<comment type="similarity">
    <text evidence="4">Belongs to the ABC transporter superfamily. ABCB family. Multidrug resistance exporter (TC 3.A.1.201) subfamily.</text>
</comment>
<accession>A0A8B7B579</accession>
<dbReference type="EC" id="7.6.2.1" evidence="5"/>
<feature type="transmembrane region" description="Helical" evidence="29">
    <location>
        <begin position="933"/>
        <end position="952"/>
    </location>
</feature>
<evidence type="ECO:0000256" key="1">
    <source>
        <dbReference type="ARBA" id="ARBA00004132"/>
    </source>
</evidence>
<comment type="catalytic activity">
    <reaction evidence="23">
        <text>a 1,2-diacyl-sn-glycero-3-phosphoethanolamine(in) + ATP + H2O = a 1,2-diacyl-sn-glycero-3-phosphoethanolamine(out) + ADP + phosphate + H(+)</text>
        <dbReference type="Rhea" id="RHEA:36439"/>
        <dbReference type="ChEBI" id="CHEBI:15377"/>
        <dbReference type="ChEBI" id="CHEBI:15378"/>
        <dbReference type="ChEBI" id="CHEBI:30616"/>
        <dbReference type="ChEBI" id="CHEBI:43474"/>
        <dbReference type="ChEBI" id="CHEBI:64612"/>
        <dbReference type="ChEBI" id="CHEBI:456216"/>
    </reaction>
    <physiologicalReaction direction="left-to-right" evidence="23">
        <dbReference type="Rhea" id="RHEA:36440"/>
    </physiologicalReaction>
</comment>
<keyword evidence="17 29" id="KW-0472">Membrane</keyword>
<evidence type="ECO:0000256" key="24">
    <source>
        <dbReference type="ARBA" id="ARBA00070919"/>
    </source>
</evidence>
<keyword evidence="18" id="KW-0325">Glycoprotein</keyword>
<keyword evidence="14" id="KW-1278">Translocase</keyword>
<dbReference type="GO" id="GO:0140326">
    <property type="term" value="F:ATPase-coupled intramembrane lipid transporter activity"/>
    <property type="evidence" value="ECO:0007669"/>
    <property type="project" value="UniProtKB-EC"/>
</dbReference>
<evidence type="ECO:0000256" key="7">
    <source>
        <dbReference type="ARBA" id="ARBA00022475"/>
    </source>
</evidence>
<evidence type="ECO:0000256" key="11">
    <source>
        <dbReference type="ARBA" id="ARBA00022737"/>
    </source>
</evidence>
<name>A0A8B7B579_ORYAF</name>
<keyword evidence="12" id="KW-0547">Nucleotide-binding</keyword>
<gene>
    <name evidence="33" type="primary">ABCB4</name>
</gene>
<feature type="transmembrane region" description="Helical" evidence="29">
    <location>
        <begin position="327"/>
        <end position="348"/>
    </location>
</feature>
<dbReference type="OrthoDB" id="6500128at2759"/>
<comment type="catalytic activity">
    <reaction evidence="21">
        <text>a 1,2-diacyl-sn-glycero-3-phosphocholine(in) + ATP + H2O = a 1,2-diacyl-sn-glycero-3-phosphocholine(out) + ADP + phosphate + H(+)</text>
        <dbReference type="Rhea" id="RHEA:66272"/>
        <dbReference type="ChEBI" id="CHEBI:15377"/>
        <dbReference type="ChEBI" id="CHEBI:15378"/>
        <dbReference type="ChEBI" id="CHEBI:30616"/>
        <dbReference type="ChEBI" id="CHEBI:43474"/>
        <dbReference type="ChEBI" id="CHEBI:57643"/>
        <dbReference type="ChEBI" id="CHEBI:456216"/>
    </reaction>
    <physiologicalReaction direction="left-to-right" evidence="21">
        <dbReference type="Rhea" id="RHEA:66273"/>
    </physiologicalReaction>
</comment>
<comment type="catalytic activity">
    <reaction evidence="20">
        <text>ATP + H2O + phospholipidSide 1 = ADP + phosphate + phospholipidSide 2.</text>
        <dbReference type="EC" id="7.6.2.1"/>
    </reaction>
</comment>
<dbReference type="PROSITE" id="PS50893">
    <property type="entry name" value="ABC_TRANSPORTER_2"/>
    <property type="match status" value="2"/>
</dbReference>
<feature type="domain" description="ABC transmembrane type-1" evidence="31">
    <location>
        <begin position="56"/>
        <end position="356"/>
    </location>
</feature>
<dbReference type="GO" id="GO:0015421">
    <property type="term" value="F:ABC-type oligopeptide transporter activity"/>
    <property type="evidence" value="ECO:0007669"/>
    <property type="project" value="TreeGrafter"/>
</dbReference>
<dbReference type="Pfam" id="PF00664">
    <property type="entry name" value="ABC_membrane"/>
    <property type="match status" value="2"/>
</dbReference>
<evidence type="ECO:0000256" key="29">
    <source>
        <dbReference type="SAM" id="Phobius"/>
    </source>
</evidence>
<dbReference type="GO" id="GO:0016887">
    <property type="term" value="F:ATP hydrolysis activity"/>
    <property type="evidence" value="ECO:0007669"/>
    <property type="project" value="InterPro"/>
</dbReference>
<dbReference type="CDD" id="cd18578">
    <property type="entry name" value="ABC_6TM_Pgp_ABCB1_D2_like"/>
    <property type="match status" value="1"/>
</dbReference>
<keyword evidence="6" id="KW-0813">Transport</keyword>
<feature type="transmembrane region" description="Helical" evidence="29">
    <location>
        <begin position="857"/>
        <end position="878"/>
    </location>
</feature>
<keyword evidence="19" id="KW-0968">Cytoplasmic vesicle</keyword>
<dbReference type="PANTHER" id="PTHR43394">
    <property type="entry name" value="ATP-DEPENDENT PERMEASE MDL1, MITOCHONDRIAL"/>
    <property type="match status" value="1"/>
</dbReference>
<dbReference type="SMART" id="SM00382">
    <property type="entry name" value="AAA"/>
    <property type="match status" value="2"/>
</dbReference>
<dbReference type="CDD" id="cd03249">
    <property type="entry name" value="ABC_MTABC3_MDL1_MDL2"/>
    <property type="match status" value="2"/>
</dbReference>
<evidence type="ECO:0000259" key="31">
    <source>
        <dbReference type="PROSITE" id="PS50929"/>
    </source>
</evidence>
<feature type="transmembrane region" description="Helical" evidence="29">
    <location>
        <begin position="52"/>
        <end position="75"/>
    </location>
</feature>
<evidence type="ECO:0000256" key="8">
    <source>
        <dbReference type="ARBA" id="ARBA00022490"/>
    </source>
</evidence>
<evidence type="ECO:0000256" key="21">
    <source>
        <dbReference type="ARBA" id="ARBA00050228"/>
    </source>
</evidence>
<dbReference type="InterPro" id="IPR039421">
    <property type="entry name" value="Type_1_exporter"/>
</dbReference>
<keyword evidence="32" id="KW-1185">Reference proteome</keyword>
<dbReference type="GO" id="GO:0005743">
    <property type="term" value="C:mitochondrial inner membrane"/>
    <property type="evidence" value="ECO:0007669"/>
    <property type="project" value="TreeGrafter"/>
</dbReference>
<evidence type="ECO:0000256" key="26">
    <source>
        <dbReference type="ARBA" id="ARBA00080656"/>
    </source>
</evidence>
<dbReference type="FunFam" id="1.20.1560.10:FF:000043">
    <property type="entry name" value="Multidrug resistance protein 1A"/>
    <property type="match status" value="1"/>
</dbReference>
<evidence type="ECO:0000256" key="20">
    <source>
        <dbReference type="ARBA" id="ARBA00034036"/>
    </source>
</evidence>
<evidence type="ECO:0000256" key="22">
    <source>
        <dbReference type="ARBA" id="ARBA00052070"/>
    </source>
</evidence>
<dbReference type="PANTHER" id="PTHR43394:SF28">
    <property type="entry name" value="ATP-BINDING CASSETTE SUBFAMILY B MEMBER 1"/>
    <property type="match status" value="1"/>
</dbReference>
<dbReference type="SUPFAM" id="SSF90123">
    <property type="entry name" value="ABC transporter transmembrane region"/>
    <property type="match status" value="2"/>
</dbReference>
<dbReference type="PROSITE" id="PS50929">
    <property type="entry name" value="ABC_TM1F"/>
    <property type="match status" value="2"/>
</dbReference>
<reference evidence="33" key="1">
    <citation type="submission" date="2025-08" db="UniProtKB">
        <authorList>
            <consortium name="RefSeq"/>
        </authorList>
    </citation>
    <scope>IDENTIFICATION</scope>
</reference>
<dbReference type="Gene3D" id="3.40.50.300">
    <property type="entry name" value="P-loop containing nucleotide triphosphate hydrolases"/>
    <property type="match status" value="2"/>
</dbReference>
<keyword evidence="16" id="KW-0445">Lipid transport</keyword>
<dbReference type="Gene3D" id="1.20.1560.10">
    <property type="entry name" value="ABC transporter type 1, transmembrane domain"/>
    <property type="match status" value="1"/>
</dbReference>
<keyword evidence="9" id="KW-0597">Phosphoprotein</keyword>
<evidence type="ECO:0000256" key="14">
    <source>
        <dbReference type="ARBA" id="ARBA00022967"/>
    </source>
</evidence>
<evidence type="ECO:0000256" key="4">
    <source>
        <dbReference type="ARBA" id="ARBA00007577"/>
    </source>
</evidence>
<keyword evidence="11" id="KW-0677">Repeat</keyword>
<dbReference type="FunFam" id="1.20.1560.10:FF:000018">
    <property type="entry name" value="ATP-binding cassette subfamily B member 11"/>
    <property type="match status" value="1"/>
</dbReference>
<feature type="domain" description="ABC transporter" evidence="30">
    <location>
        <begin position="391"/>
        <end position="627"/>
    </location>
</feature>
<evidence type="ECO:0000256" key="13">
    <source>
        <dbReference type="ARBA" id="ARBA00022840"/>
    </source>
</evidence>
<evidence type="ECO:0000256" key="27">
    <source>
        <dbReference type="ARBA" id="ARBA00084064"/>
    </source>
</evidence>
<keyword evidence="8" id="KW-0963">Cytoplasm</keyword>
<feature type="transmembrane region" description="Helical" evidence="29">
    <location>
        <begin position="214"/>
        <end position="232"/>
    </location>
</feature>
<evidence type="ECO:0000256" key="5">
    <source>
        <dbReference type="ARBA" id="ARBA00012189"/>
    </source>
</evidence>
<evidence type="ECO:0000256" key="2">
    <source>
        <dbReference type="ARBA" id="ARBA00004285"/>
    </source>
</evidence>
<feature type="transmembrane region" description="Helical" evidence="29">
    <location>
        <begin position="972"/>
        <end position="993"/>
    </location>
</feature>
<dbReference type="GO" id="GO:0016324">
    <property type="term" value="C:apical plasma membrane"/>
    <property type="evidence" value="ECO:0007669"/>
    <property type="project" value="UniProtKB-SubCell"/>
</dbReference>
<dbReference type="RefSeq" id="XP_007954812.1">
    <property type="nucleotide sequence ID" value="XM_007956621.2"/>
</dbReference>
<evidence type="ECO:0000256" key="9">
    <source>
        <dbReference type="ARBA" id="ARBA00022553"/>
    </source>
</evidence>
<evidence type="ECO:0000256" key="3">
    <source>
        <dbReference type="ARBA" id="ARBA00004424"/>
    </source>
</evidence>
<evidence type="ECO:0000256" key="12">
    <source>
        <dbReference type="ARBA" id="ARBA00022741"/>
    </source>
</evidence>
<feature type="region of interest" description="Disordered" evidence="28">
    <location>
        <begin position="1"/>
        <end position="24"/>
    </location>
</feature>
<dbReference type="FunFam" id="3.40.50.300:FF:000479">
    <property type="entry name" value="Multidrug resistance protein 1A"/>
    <property type="match status" value="2"/>
</dbReference>
<feature type="domain" description="ABC transporter" evidence="30">
    <location>
        <begin position="1033"/>
        <end position="1278"/>
    </location>
</feature>
<evidence type="ECO:0000256" key="19">
    <source>
        <dbReference type="ARBA" id="ARBA00023329"/>
    </source>
</evidence>
<sequence length="1285" mass="141658">MDLEAGRNGTAPLSRGDFELGNSSNQHKKKMKKVNLVGPLTLFRYSDWQDKLFMSLGTIMAIAHGSGLPLMMIVFGQMTDSFVNIAGNFSFPVNFSLSLLNPGRILEEEMTRYAYYYSGLGAGVLIAAYIQVSFWTLAAGRQIKKIRHKFFHAILRQEIGWFDINDTTELNTRLTDDISKISEGIGDKVGMFFQAVATFFAGFIVGFIRGWKLTLVIMAISPILGLSTAVWAKILSAFTDKELAAYAKAGAVAEEALGAIRTVIAFGGQNKELQRYQKHLENAKKIGIKKAISANISMGIAFLLIYASYALAFWYGSTLVISREYTIGNAMTVFFSILIGAFSVGQAAPCIDAFANARGAAYVIFDVIDNNPKIDSFSERGHKPDSDKVNLEFSDVHFSYPSRANIKILKGFNLKVQSGQTVALVGSSGCGKSTMVQLIQRLYDPDEGMININGQDIRTFNVRYLREIIGVVSQEPVLFSTTIAENIRYGRANVTMDEIKTAVKEANAYEFIMKLPQKFDTLVGDRGAQLSGGQKQRIAIARALVRNPKILLLDEATSALDTESEAEVQAALDKAREGRTTIVIAHRLSTIRNADVIVGLENGVVVEQGSHSELMKKEGVYFKLVNMQTSGNQIHSEEFEVDLNDENATTGMAPNGWKPRIFRSSTHKSLRNSRMHQNSLNVETNELDANVPQVSFLKVLKLNKTEWPYFVVGTICAIANGALQPTFSIIFSEMIAIFGPGDDEVKQQKCNMFSLLFLGLGIISFFTFFLQGFTFGKAGEILTTRLRLMAFKAMLRQDMGWFDDHKNSTGALSTRLASDASQVQGATGTRLALIAQNTANLGTGIIISFIYGWQLTLLLLLVVPIIAVSGIVEMKMLAGNAKRDKKELEAAGKIATEAIENIRTVVSLTQERKFESMYVEKLYGPYRNSVRKAHIYGFTFSISQAFMYFSYAGCFRFGAYLIVNGHMLFRDVILVFSAIVFGAVALGHASSFAPDYAKAKLSAAHLFMLFERQPLIDSYSEEGLRPDKFEGNVTLNDVLFNYPTRPNVPVLQGLSLEVKKGQTLALVGSSGCGKSTVVQLLERFYDPTAGTVFVEFGFQLLDGQEAKKLNVQWLRAQLGIVSQEPVLFDCSIAENIGYGDNSRVVSQDEIVSAAKAANIHPFIETLPQKYETRVGDKGTQLSGGQKQRIAIARALIRHPQILLLDEATSALDSESEKIVQEALDKAREGRTCIVIAHRLSTIQNADLIVVFENGTIKEHGTHQQLLAQKGIYFSMVSVQAGTQNL</sequence>
<evidence type="ECO:0000313" key="32">
    <source>
        <dbReference type="Proteomes" id="UP000694850"/>
    </source>
</evidence>
<protein>
    <recommendedName>
        <fullName evidence="24">Phosphatidylcholine translocator ABCB4</fullName>
        <ecNumber evidence="5">7.6.2.1</ecNumber>
    </recommendedName>
    <alternativeName>
        <fullName evidence="27">ATP-binding cassette sub-family B member 4</fullName>
    </alternativeName>
    <alternativeName>
        <fullName evidence="25">Multidrug resistance protein 3</fullName>
    </alternativeName>
    <alternativeName>
        <fullName evidence="26">p-glycoprotein 3</fullName>
    </alternativeName>
</protein>
<evidence type="ECO:0000256" key="28">
    <source>
        <dbReference type="SAM" id="MobiDB-lite"/>
    </source>
</evidence>
<keyword evidence="13" id="KW-0067">ATP-binding</keyword>
<dbReference type="GO" id="GO:0030136">
    <property type="term" value="C:clathrin-coated vesicle"/>
    <property type="evidence" value="ECO:0007669"/>
    <property type="project" value="UniProtKB-SubCell"/>
</dbReference>
<evidence type="ECO:0000256" key="15">
    <source>
        <dbReference type="ARBA" id="ARBA00022989"/>
    </source>
</evidence>
<dbReference type="CTD" id="5244"/>
<comment type="catalytic activity">
    <reaction evidence="22">
        <text>a sphingomyelin(in) + ATP + H2O = a sphingomyelin(out) + ADP + phosphate + H(+)</text>
        <dbReference type="Rhea" id="RHEA:38903"/>
        <dbReference type="ChEBI" id="CHEBI:15377"/>
        <dbReference type="ChEBI" id="CHEBI:15378"/>
        <dbReference type="ChEBI" id="CHEBI:17636"/>
        <dbReference type="ChEBI" id="CHEBI:30616"/>
        <dbReference type="ChEBI" id="CHEBI:43474"/>
        <dbReference type="ChEBI" id="CHEBI:456216"/>
    </reaction>
    <physiologicalReaction direction="left-to-right" evidence="22">
        <dbReference type="Rhea" id="RHEA:38904"/>
    </physiologicalReaction>
</comment>
<dbReference type="FunFam" id="1.20.1560.10:FF:000083">
    <property type="entry name" value="phosphatidylcholine translocator ABCB4 isoform X7"/>
    <property type="match status" value="1"/>
</dbReference>
<feature type="transmembrane region" description="Helical" evidence="29">
    <location>
        <begin position="189"/>
        <end position="208"/>
    </location>
</feature>
<evidence type="ECO:0000256" key="16">
    <source>
        <dbReference type="ARBA" id="ARBA00023055"/>
    </source>
</evidence>
<dbReference type="Proteomes" id="UP000694850">
    <property type="component" value="Unplaced"/>
</dbReference>
<feature type="transmembrane region" description="Helical" evidence="29">
    <location>
        <begin position="113"/>
        <end position="139"/>
    </location>
</feature>
<feature type="transmembrane region" description="Helical" evidence="29">
    <location>
        <begin position="751"/>
        <end position="770"/>
    </location>
</feature>
<feature type="domain" description="ABC transmembrane type-1" evidence="31">
    <location>
        <begin position="711"/>
        <end position="998"/>
    </location>
</feature>
<dbReference type="GO" id="GO:0090374">
    <property type="term" value="P:oligopeptide export from mitochondrion"/>
    <property type="evidence" value="ECO:0007669"/>
    <property type="project" value="TreeGrafter"/>
</dbReference>
<evidence type="ECO:0000259" key="30">
    <source>
        <dbReference type="PROSITE" id="PS50893"/>
    </source>
</evidence>
<keyword evidence="15 29" id="KW-1133">Transmembrane helix</keyword>
<dbReference type="InterPro" id="IPR003439">
    <property type="entry name" value="ABC_transporter-like_ATP-bd"/>
</dbReference>
<dbReference type="InterPro" id="IPR003593">
    <property type="entry name" value="AAA+_ATPase"/>
</dbReference>
<organism evidence="32 33">
    <name type="scientific">Orycteropus afer afer</name>
    <dbReference type="NCBI Taxonomy" id="1230840"/>
    <lineage>
        <taxon>Eukaryota</taxon>
        <taxon>Metazoa</taxon>
        <taxon>Chordata</taxon>
        <taxon>Craniata</taxon>
        <taxon>Vertebrata</taxon>
        <taxon>Euteleostomi</taxon>
        <taxon>Mammalia</taxon>
        <taxon>Eutheria</taxon>
        <taxon>Afrotheria</taxon>
        <taxon>Tubulidentata</taxon>
        <taxon>Orycteropodidae</taxon>
        <taxon>Orycteropus</taxon>
    </lineage>
</organism>
<dbReference type="InterPro" id="IPR036640">
    <property type="entry name" value="ABC1_TM_sf"/>
</dbReference>
<keyword evidence="10 29" id="KW-0812">Transmembrane</keyword>
<evidence type="ECO:0000313" key="33">
    <source>
        <dbReference type="RefSeq" id="XP_007954812.1"/>
    </source>
</evidence>
<evidence type="ECO:0000256" key="25">
    <source>
        <dbReference type="ARBA" id="ARBA00079379"/>
    </source>
</evidence>
<keyword evidence="7" id="KW-1003">Cell membrane</keyword>